<sequence length="69" mass="7938">MIHCGSDVKAVWCSIYRSSQTREIIQRACSVESILDKLLSLGTITGEEYQEIKNKHHIFYLQKLSFTSC</sequence>
<gene>
    <name evidence="1" type="ORF">HF521_011075</name>
</gene>
<accession>A0A8T0AN46</accession>
<protein>
    <recommendedName>
        <fullName evidence="3">CARD domain-containing protein</fullName>
    </recommendedName>
</protein>
<name>A0A8T0AN46_SILME</name>
<reference evidence="1" key="1">
    <citation type="submission" date="2020-08" db="EMBL/GenBank/DDBJ databases">
        <title>Chromosome-level assembly of Southern catfish (Silurus meridionalis) provides insights into visual adaptation to the nocturnal and benthic lifestyles.</title>
        <authorList>
            <person name="Zhang Y."/>
            <person name="Wang D."/>
            <person name="Peng Z."/>
        </authorList>
    </citation>
    <scope>NUCLEOTIDE SEQUENCE</scope>
    <source>
        <strain evidence="1">SWU-2019-XX</strain>
        <tissue evidence="1">Muscle</tissue>
    </source>
</reference>
<evidence type="ECO:0000313" key="1">
    <source>
        <dbReference type="EMBL" id="KAF7692108.1"/>
    </source>
</evidence>
<dbReference type="Gene3D" id="1.10.533.10">
    <property type="entry name" value="Death Domain, Fas"/>
    <property type="match status" value="1"/>
</dbReference>
<dbReference type="AlphaFoldDB" id="A0A8T0AN46"/>
<dbReference type="Proteomes" id="UP000606274">
    <property type="component" value="Unassembled WGS sequence"/>
</dbReference>
<organism evidence="1 2">
    <name type="scientific">Silurus meridionalis</name>
    <name type="common">Southern catfish</name>
    <name type="synonym">Silurus soldatovi meridionalis</name>
    <dbReference type="NCBI Taxonomy" id="175797"/>
    <lineage>
        <taxon>Eukaryota</taxon>
        <taxon>Metazoa</taxon>
        <taxon>Chordata</taxon>
        <taxon>Craniata</taxon>
        <taxon>Vertebrata</taxon>
        <taxon>Euteleostomi</taxon>
        <taxon>Actinopterygii</taxon>
        <taxon>Neopterygii</taxon>
        <taxon>Teleostei</taxon>
        <taxon>Ostariophysi</taxon>
        <taxon>Siluriformes</taxon>
        <taxon>Siluridae</taxon>
        <taxon>Silurus</taxon>
    </lineage>
</organism>
<dbReference type="EMBL" id="JABFDY010000021">
    <property type="protein sequence ID" value="KAF7692108.1"/>
    <property type="molecule type" value="Genomic_DNA"/>
</dbReference>
<comment type="caution">
    <text evidence="1">The sequence shown here is derived from an EMBL/GenBank/DDBJ whole genome shotgun (WGS) entry which is preliminary data.</text>
</comment>
<proteinExistence type="predicted"/>
<keyword evidence="2" id="KW-1185">Reference proteome</keyword>
<evidence type="ECO:0000313" key="2">
    <source>
        <dbReference type="Proteomes" id="UP000606274"/>
    </source>
</evidence>
<dbReference type="InterPro" id="IPR011029">
    <property type="entry name" value="DEATH-like_dom_sf"/>
</dbReference>
<evidence type="ECO:0008006" key="3">
    <source>
        <dbReference type="Google" id="ProtNLM"/>
    </source>
</evidence>